<dbReference type="PRINTS" id="PR01228">
    <property type="entry name" value="EGGSHELL"/>
</dbReference>
<protein>
    <recommendedName>
        <fullName evidence="5">RRM domain-containing protein</fullName>
    </recommendedName>
</protein>
<gene>
    <name evidence="6" type="ORF">Din_021437</name>
</gene>
<dbReference type="Pfam" id="PF00076">
    <property type="entry name" value="RRM_1"/>
    <property type="match status" value="2"/>
</dbReference>
<evidence type="ECO:0000256" key="2">
    <source>
        <dbReference type="ARBA" id="ARBA00022884"/>
    </source>
</evidence>
<keyword evidence="1" id="KW-0677">Repeat</keyword>
<dbReference type="GO" id="GO:0006417">
    <property type="term" value="P:regulation of translation"/>
    <property type="evidence" value="ECO:0007669"/>
    <property type="project" value="TreeGrafter"/>
</dbReference>
<evidence type="ECO:0000256" key="3">
    <source>
        <dbReference type="PROSITE-ProRule" id="PRU00176"/>
    </source>
</evidence>
<dbReference type="GO" id="GO:0003729">
    <property type="term" value="F:mRNA binding"/>
    <property type="evidence" value="ECO:0007669"/>
    <property type="project" value="TreeGrafter"/>
</dbReference>
<dbReference type="EMBL" id="GHES01021437">
    <property type="protein sequence ID" value="MPA51996.1"/>
    <property type="molecule type" value="Transcribed_RNA"/>
</dbReference>
<sequence>MDGDGAEQILAVNGDEQQHVEEQMEQQFSSEERGIESFDNIDDSADNEIRHSVDDGHRDSSSGKLFVGGVAWETNEESFTTYFSKYGEITDSVIMMDKISGRPRGFGFVTFADPAVTDKVLEEDHVIDGRVVEVKRTVPREDMHVIGASKTKKIFVGGIPPSLTEDEFKEYFSSYGNIVEHQIMLDHKTGRSRGFGFVTFENEDSVEGIFSDGKTHELGGKQVEIKKAEPKRAGGDYANDSRYRHAGGSSKSYGGFSSGAAGYGAGYGGKMGRGYGGYGGYDGYGGYGSYGGNYGGGSASFYGGYGGYGYGFGFGGPMYGGAGYGGSGYGTPGGYGGAAAYGGGGGAAGYGGGKGYGGGGGAAGYGGGNKGYGSGGGGGGGGAGYGGGKGYDTGSGGYGGGKGYGNSGAPTGRYHPYRK</sequence>
<dbReference type="Gene3D" id="3.30.70.330">
    <property type="match status" value="2"/>
</dbReference>
<name>A0A5B7A8G5_DAVIN</name>
<dbReference type="AlphaFoldDB" id="A0A5B7A8G5"/>
<feature type="domain" description="RRM" evidence="5">
    <location>
        <begin position="63"/>
        <end position="139"/>
    </location>
</feature>
<accession>A0A5B7A8G5</accession>
<proteinExistence type="predicted"/>
<dbReference type="InterPro" id="IPR012677">
    <property type="entry name" value="Nucleotide-bd_a/b_plait_sf"/>
</dbReference>
<organism evidence="6">
    <name type="scientific">Davidia involucrata</name>
    <name type="common">Dove tree</name>
    <dbReference type="NCBI Taxonomy" id="16924"/>
    <lineage>
        <taxon>Eukaryota</taxon>
        <taxon>Viridiplantae</taxon>
        <taxon>Streptophyta</taxon>
        <taxon>Embryophyta</taxon>
        <taxon>Tracheophyta</taxon>
        <taxon>Spermatophyta</taxon>
        <taxon>Magnoliopsida</taxon>
        <taxon>eudicotyledons</taxon>
        <taxon>Gunneridae</taxon>
        <taxon>Pentapetalae</taxon>
        <taxon>asterids</taxon>
        <taxon>Cornales</taxon>
        <taxon>Nyssaceae</taxon>
        <taxon>Davidia</taxon>
    </lineage>
</organism>
<keyword evidence="2 3" id="KW-0694">RNA-binding</keyword>
<dbReference type="SMART" id="SM00360">
    <property type="entry name" value="RRM"/>
    <property type="match status" value="2"/>
</dbReference>
<reference evidence="6" key="1">
    <citation type="submission" date="2019-08" db="EMBL/GenBank/DDBJ databases">
        <title>Reference gene set and small RNA set construction with multiple tissues from Davidia involucrata Baill.</title>
        <authorList>
            <person name="Yang H."/>
            <person name="Zhou C."/>
            <person name="Li G."/>
            <person name="Wang J."/>
            <person name="Gao P."/>
            <person name="Wang M."/>
            <person name="Wang R."/>
            <person name="Zhao Y."/>
        </authorList>
    </citation>
    <scope>NUCLEOTIDE SEQUENCE</scope>
    <source>
        <tissue evidence="6">Mixed with DoveR01_LX</tissue>
    </source>
</reference>
<dbReference type="InterPro" id="IPR000504">
    <property type="entry name" value="RRM_dom"/>
</dbReference>
<feature type="domain" description="RRM" evidence="5">
    <location>
        <begin position="152"/>
        <end position="230"/>
    </location>
</feature>
<dbReference type="PANTHER" id="PTHR48032:SF6">
    <property type="entry name" value="RNA-BINDING (RRM_RBD_RNP MOTIFS) FAMILY PROTEIN"/>
    <property type="match status" value="1"/>
</dbReference>
<evidence type="ECO:0000256" key="4">
    <source>
        <dbReference type="SAM" id="MobiDB-lite"/>
    </source>
</evidence>
<dbReference type="SUPFAM" id="SSF54928">
    <property type="entry name" value="RNA-binding domain, RBD"/>
    <property type="match status" value="2"/>
</dbReference>
<dbReference type="InterPro" id="IPR035979">
    <property type="entry name" value="RBD_domain_sf"/>
</dbReference>
<evidence type="ECO:0000256" key="1">
    <source>
        <dbReference type="ARBA" id="ARBA00022737"/>
    </source>
</evidence>
<feature type="region of interest" description="Disordered" evidence="4">
    <location>
        <begin position="1"/>
        <end position="60"/>
    </location>
</feature>
<dbReference type="PANTHER" id="PTHR48032">
    <property type="entry name" value="RNA-BINDING PROTEIN MUSASHI HOMOLOG RBP6"/>
    <property type="match status" value="1"/>
</dbReference>
<evidence type="ECO:0000313" key="6">
    <source>
        <dbReference type="EMBL" id="MPA51996.1"/>
    </source>
</evidence>
<dbReference type="FunFam" id="3.30.70.330:FF:000051">
    <property type="entry name" value="Heterogeneous nuclear ribonucleoprotein 1"/>
    <property type="match status" value="1"/>
</dbReference>
<feature type="compositionally biased region" description="Basic and acidic residues" evidence="4">
    <location>
        <begin position="47"/>
        <end position="60"/>
    </location>
</feature>
<evidence type="ECO:0000259" key="5">
    <source>
        <dbReference type="PROSITE" id="PS50102"/>
    </source>
</evidence>
<dbReference type="PROSITE" id="PS50102">
    <property type="entry name" value="RRM"/>
    <property type="match status" value="2"/>
</dbReference>